<dbReference type="InterPro" id="IPR026444">
    <property type="entry name" value="Secre_tail"/>
</dbReference>
<evidence type="ECO:0000313" key="4">
    <source>
        <dbReference type="Proteomes" id="UP001597118"/>
    </source>
</evidence>
<dbReference type="InterPro" id="IPR028994">
    <property type="entry name" value="Integrin_alpha_N"/>
</dbReference>
<sequence>MLTISSASAQVLFTETNYPTNGFSCYIVSNDFNGDGHADLAVGNQDWSETPNNGILILLNNGDGTYGAPTLYLSGNSIDDIHSGDLNGDGHPDMVGVDRLNNKLLILLNDGSGAFTPSTSYSVSGTLIGVRISDINNDGNGDVIIADNGNSQISVLLNKGNGDLLPPANYPVNGGRQLAVGDLNNDGYTDIIATNGHFNNISVLLNNGNGTFAPQTTYPTGDYAHYVTVGDLNSDGLNDVVVSNRNDKTISIFLNNGGGTFAPQLVYNVGSYPTTPAIGDLNGDGKADIVVSNVEDDKISVLLNDGNGNFTTQPSVTPNGQPYSIIIADFNGDGKNDMATANYQNENVSVLLNTGTMPISLTDFTATAQGNRTKLIWQTASESNNKEFIVYRSNDGQHFTEITRIAGAGNSSAVKNYYYDDENPLNGNNYYKLVQIDLDNKETELDIRIVSFELTALSLQLYPNPTDDVVNISFSNSKYNLLTVTDLSGKVLQQVQIKPDESSMKVSLGNYPAGIYLLHFSGNEGSVIKKVIRK</sequence>
<dbReference type="InterPro" id="IPR013517">
    <property type="entry name" value="FG-GAP"/>
</dbReference>
<dbReference type="SUPFAM" id="SSF69318">
    <property type="entry name" value="Integrin alpha N-terminal domain"/>
    <property type="match status" value="1"/>
</dbReference>
<reference evidence="4" key="1">
    <citation type="journal article" date="2019" name="Int. J. Syst. Evol. Microbiol.">
        <title>The Global Catalogue of Microorganisms (GCM) 10K type strain sequencing project: providing services to taxonomists for standard genome sequencing and annotation.</title>
        <authorList>
            <consortium name="The Broad Institute Genomics Platform"/>
            <consortium name="The Broad Institute Genome Sequencing Center for Infectious Disease"/>
            <person name="Wu L."/>
            <person name="Ma J."/>
        </authorList>
    </citation>
    <scope>NUCLEOTIDE SEQUENCE [LARGE SCALE GENOMIC DNA]</scope>
    <source>
        <strain evidence="4">CCUG 53762</strain>
    </source>
</reference>
<dbReference type="Gene3D" id="2.130.10.130">
    <property type="entry name" value="Integrin alpha, N-terminal"/>
    <property type="match status" value="1"/>
</dbReference>
<proteinExistence type="predicted"/>
<dbReference type="Pfam" id="PF13517">
    <property type="entry name" value="FG-GAP_3"/>
    <property type="match status" value="3"/>
</dbReference>
<feature type="domain" description="Secretion system C-terminal sorting" evidence="2">
    <location>
        <begin position="461"/>
        <end position="532"/>
    </location>
</feature>
<organism evidence="3 4">
    <name type="scientific">Pseudopedobacter beijingensis</name>
    <dbReference type="NCBI Taxonomy" id="1207056"/>
    <lineage>
        <taxon>Bacteria</taxon>
        <taxon>Pseudomonadati</taxon>
        <taxon>Bacteroidota</taxon>
        <taxon>Sphingobacteriia</taxon>
        <taxon>Sphingobacteriales</taxon>
        <taxon>Sphingobacteriaceae</taxon>
        <taxon>Pseudopedobacter</taxon>
    </lineage>
</organism>
<dbReference type="NCBIfam" id="TIGR04183">
    <property type="entry name" value="Por_Secre_tail"/>
    <property type="match status" value="1"/>
</dbReference>
<evidence type="ECO:0000259" key="2">
    <source>
        <dbReference type="Pfam" id="PF18962"/>
    </source>
</evidence>
<evidence type="ECO:0000313" key="3">
    <source>
        <dbReference type="EMBL" id="MFD1631536.1"/>
    </source>
</evidence>
<dbReference type="PANTHER" id="PTHR46580">
    <property type="entry name" value="SENSOR KINASE-RELATED"/>
    <property type="match status" value="1"/>
</dbReference>
<protein>
    <submittedName>
        <fullName evidence="3">T9SS type A sorting domain-containing protein</fullName>
    </submittedName>
</protein>
<evidence type="ECO:0000256" key="1">
    <source>
        <dbReference type="ARBA" id="ARBA00022729"/>
    </source>
</evidence>
<keyword evidence="4" id="KW-1185">Reference proteome</keyword>
<dbReference type="Gene3D" id="2.30.30.100">
    <property type="match status" value="4"/>
</dbReference>
<dbReference type="Proteomes" id="UP001597118">
    <property type="component" value="Unassembled WGS sequence"/>
</dbReference>
<dbReference type="EMBL" id="JBHUDG010000048">
    <property type="protein sequence ID" value="MFD1631536.1"/>
    <property type="molecule type" value="Genomic_DNA"/>
</dbReference>
<gene>
    <name evidence="3" type="ORF">ACFSAH_16805</name>
</gene>
<dbReference type="RefSeq" id="WP_379663904.1">
    <property type="nucleotide sequence ID" value="NZ_JBHUDG010000048.1"/>
</dbReference>
<dbReference type="Pfam" id="PF18962">
    <property type="entry name" value="Por_Secre_tail"/>
    <property type="match status" value="1"/>
</dbReference>
<accession>A0ABW4IIS8</accession>
<name>A0ABW4IIS8_9SPHI</name>
<comment type="caution">
    <text evidence="3">The sequence shown here is derived from an EMBL/GenBank/DDBJ whole genome shotgun (WGS) entry which is preliminary data.</text>
</comment>
<keyword evidence="1" id="KW-0732">Signal</keyword>
<dbReference type="Pfam" id="PF01839">
    <property type="entry name" value="FG-GAP"/>
    <property type="match status" value="1"/>
</dbReference>